<keyword evidence="1" id="KW-0051">Antiviral defense</keyword>
<proteinExistence type="predicted"/>
<dbReference type="InterPro" id="IPR013422">
    <property type="entry name" value="CRISPR-assoc_prot_Cas5_N"/>
</dbReference>
<dbReference type="Pfam" id="PF09704">
    <property type="entry name" value="Cas_Cas5d"/>
    <property type="match status" value="1"/>
</dbReference>
<accession>A0A2T2WXD1</accession>
<organism evidence="2 3">
    <name type="scientific">Sulfobacillus benefaciens</name>
    <dbReference type="NCBI Taxonomy" id="453960"/>
    <lineage>
        <taxon>Bacteria</taxon>
        <taxon>Bacillati</taxon>
        <taxon>Bacillota</taxon>
        <taxon>Clostridia</taxon>
        <taxon>Eubacteriales</taxon>
        <taxon>Clostridiales Family XVII. Incertae Sedis</taxon>
        <taxon>Sulfobacillus</taxon>
    </lineage>
</organism>
<dbReference type="NCBIfam" id="TIGR02593">
    <property type="entry name" value="CRISPR_cas5"/>
    <property type="match status" value="1"/>
</dbReference>
<sequence length="233" mass="26307">MELLIFDVRASVAHYRRPDTTSTHSTYPFIPRTALRGLLASIMGLETWPDDGWTGLELLHPVQTRVQQLSLLGKGFLESDKSFNRPTTVELVINPAYRVYYSGALIQDLTQRIRRHQATYHTYLGSAFALAVPEFVDLVDGEPFGDIHEPFLIKGVVPDHVIASLEVSGGKRLFKRAGGMLYQAQPGRRFRGTINFIYEAKNRSFTIVMKETSQERPVHFLKEPGCDSAVALW</sequence>
<dbReference type="EMBL" id="PXYT01000031">
    <property type="protein sequence ID" value="PSR26899.1"/>
    <property type="molecule type" value="Genomic_DNA"/>
</dbReference>
<name>A0A2T2WXD1_9FIRM</name>
<comment type="caution">
    <text evidence="2">The sequence shown here is derived from an EMBL/GenBank/DDBJ whole genome shotgun (WGS) entry which is preliminary data.</text>
</comment>
<dbReference type="Gene3D" id="3.30.70.2660">
    <property type="match status" value="1"/>
</dbReference>
<dbReference type="GO" id="GO:0051607">
    <property type="term" value="P:defense response to virus"/>
    <property type="evidence" value="ECO:0007669"/>
    <property type="project" value="UniProtKB-KW"/>
</dbReference>
<dbReference type="AlphaFoldDB" id="A0A2T2WXD1"/>
<dbReference type="GO" id="GO:0043571">
    <property type="term" value="P:maintenance of CRISPR repeat elements"/>
    <property type="evidence" value="ECO:0007669"/>
    <property type="project" value="InterPro"/>
</dbReference>
<dbReference type="InterPro" id="IPR021124">
    <property type="entry name" value="CRISPR-assoc_prot_Cas5"/>
</dbReference>
<dbReference type="Proteomes" id="UP000242699">
    <property type="component" value="Unassembled WGS sequence"/>
</dbReference>
<reference evidence="2 3" key="1">
    <citation type="journal article" date="2014" name="BMC Genomics">
        <title>Comparison of environmental and isolate Sulfobacillus genomes reveals diverse carbon, sulfur, nitrogen, and hydrogen metabolisms.</title>
        <authorList>
            <person name="Justice N.B."/>
            <person name="Norman A."/>
            <person name="Brown C.T."/>
            <person name="Singh A."/>
            <person name="Thomas B.C."/>
            <person name="Banfield J.F."/>
        </authorList>
    </citation>
    <scope>NUCLEOTIDE SEQUENCE [LARGE SCALE GENOMIC DNA]</scope>
    <source>
        <strain evidence="2">AMDSBA1</strain>
    </source>
</reference>
<evidence type="ECO:0000313" key="2">
    <source>
        <dbReference type="EMBL" id="PSR26899.1"/>
    </source>
</evidence>
<gene>
    <name evidence="2" type="ORF">C7B43_12745</name>
</gene>
<protein>
    <submittedName>
        <fullName evidence="2">CRISPR-associated protein Cas5</fullName>
    </submittedName>
</protein>
<evidence type="ECO:0000313" key="3">
    <source>
        <dbReference type="Proteomes" id="UP000242699"/>
    </source>
</evidence>
<evidence type="ECO:0000256" key="1">
    <source>
        <dbReference type="ARBA" id="ARBA00023118"/>
    </source>
</evidence>